<dbReference type="Gene3D" id="1.10.600.10">
    <property type="entry name" value="Farnesyl Diphosphate Synthase"/>
    <property type="match status" value="1"/>
</dbReference>
<dbReference type="PANTHER" id="PTHR12001:SF85">
    <property type="entry name" value="SHORT CHAIN ISOPRENYL DIPHOSPHATE SYNTHASE"/>
    <property type="match status" value="1"/>
</dbReference>
<evidence type="ECO:0000313" key="8">
    <source>
        <dbReference type="Proteomes" id="UP000824074"/>
    </source>
</evidence>
<dbReference type="InterPro" id="IPR033749">
    <property type="entry name" value="Polyprenyl_synt_CS"/>
</dbReference>
<gene>
    <name evidence="7" type="ORF">IAB68_02875</name>
</gene>
<evidence type="ECO:0000256" key="3">
    <source>
        <dbReference type="ARBA" id="ARBA00022679"/>
    </source>
</evidence>
<dbReference type="CDD" id="cd00685">
    <property type="entry name" value="Trans_IPPS_HT"/>
    <property type="match status" value="1"/>
</dbReference>
<dbReference type="PROSITE" id="PS00444">
    <property type="entry name" value="POLYPRENYL_SYNTHASE_2"/>
    <property type="match status" value="1"/>
</dbReference>
<name>A0A9D1IQQ9_9FIRM</name>
<keyword evidence="4" id="KW-0479">Metal-binding</keyword>
<evidence type="ECO:0000256" key="4">
    <source>
        <dbReference type="ARBA" id="ARBA00022723"/>
    </source>
</evidence>
<comment type="caution">
    <text evidence="7">The sequence shown here is derived from an EMBL/GenBank/DDBJ whole genome shotgun (WGS) entry which is preliminary data.</text>
</comment>
<dbReference type="EMBL" id="DVMT01000028">
    <property type="protein sequence ID" value="HIU40229.1"/>
    <property type="molecule type" value="Genomic_DNA"/>
</dbReference>
<evidence type="ECO:0000256" key="5">
    <source>
        <dbReference type="ARBA" id="ARBA00022842"/>
    </source>
</evidence>
<dbReference type="SUPFAM" id="SSF48576">
    <property type="entry name" value="Terpenoid synthases"/>
    <property type="match status" value="1"/>
</dbReference>
<dbReference type="InterPro" id="IPR008949">
    <property type="entry name" value="Isoprenoid_synthase_dom_sf"/>
</dbReference>
<comment type="similarity">
    <text evidence="2 6">Belongs to the FPP/GGPP synthase family.</text>
</comment>
<dbReference type="PANTHER" id="PTHR12001">
    <property type="entry name" value="GERANYLGERANYL PYROPHOSPHATE SYNTHASE"/>
    <property type="match status" value="1"/>
</dbReference>
<dbReference type="GO" id="GO:0004659">
    <property type="term" value="F:prenyltransferase activity"/>
    <property type="evidence" value="ECO:0007669"/>
    <property type="project" value="InterPro"/>
</dbReference>
<keyword evidence="3 6" id="KW-0808">Transferase</keyword>
<protein>
    <submittedName>
        <fullName evidence="7">Polyprenyl synthetase family protein</fullName>
    </submittedName>
</protein>
<sequence>MNKNLFLECKDKIENKINEILDKEMEKYSDNEFIKESIGELKRLSSSGKRVRGYLIKLGAMLFGKDDDSYLDLAAAIEIFQTAILIHDDIIDEAQKRRGMQTINSKYPGHIGISKAICIGDLGFFISYRIINNANISKELKEEIVKIYSKTLHNTVNGEIVDVELPLKSISYHKSMSEKVIYDIYVNKTAWYTIIGPVLIGAASAGAKKEDKEKLIKMGTYLGIAFQIKDDLLGIYQDSDKMGKTLNDIKEGKQTIIYKYAIDHANKEELKEIEKYYGNPSVTKEESKKIAELFDMLGAKKNAEELVKEYTDRGIEIINDMDVSNKDEFITFADYLLNREN</sequence>
<dbReference type="AlphaFoldDB" id="A0A9D1IQQ9"/>
<dbReference type="PROSITE" id="PS00723">
    <property type="entry name" value="POLYPRENYL_SYNTHASE_1"/>
    <property type="match status" value="1"/>
</dbReference>
<evidence type="ECO:0000256" key="1">
    <source>
        <dbReference type="ARBA" id="ARBA00001946"/>
    </source>
</evidence>
<dbReference type="InterPro" id="IPR000092">
    <property type="entry name" value="Polyprenyl_synt"/>
</dbReference>
<dbReference type="GO" id="GO:0008299">
    <property type="term" value="P:isoprenoid biosynthetic process"/>
    <property type="evidence" value="ECO:0007669"/>
    <property type="project" value="InterPro"/>
</dbReference>
<dbReference type="Proteomes" id="UP000824074">
    <property type="component" value="Unassembled WGS sequence"/>
</dbReference>
<evidence type="ECO:0000256" key="6">
    <source>
        <dbReference type="RuleBase" id="RU004466"/>
    </source>
</evidence>
<reference evidence="7" key="1">
    <citation type="submission" date="2020-10" db="EMBL/GenBank/DDBJ databases">
        <authorList>
            <person name="Gilroy R."/>
        </authorList>
    </citation>
    <scope>NUCLEOTIDE SEQUENCE</scope>
    <source>
        <strain evidence="7">CHK193-30670</strain>
    </source>
</reference>
<keyword evidence="5" id="KW-0460">Magnesium</keyword>
<dbReference type="Pfam" id="PF00348">
    <property type="entry name" value="polyprenyl_synt"/>
    <property type="match status" value="1"/>
</dbReference>
<dbReference type="SFLD" id="SFLDS00005">
    <property type="entry name" value="Isoprenoid_Synthase_Type_I"/>
    <property type="match status" value="1"/>
</dbReference>
<reference evidence="7" key="2">
    <citation type="journal article" date="2021" name="PeerJ">
        <title>Extensive microbial diversity within the chicken gut microbiome revealed by metagenomics and culture.</title>
        <authorList>
            <person name="Gilroy R."/>
            <person name="Ravi A."/>
            <person name="Getino M."/>
            <person name="Pursley I."/>
            <person name="Horton D.L."/>
            <person name="Alikhan N.F."/>
            <person name="Baker D."/>
            <person name="Gharbi K."/>
            <person name="Hall N."/>
            <person name="Watson M."/>
            <person name="Adriaenssens E.M."/>
            <person name="Foster-Nyarko E."/>
            <person name="Jarju S."/>
            <person name="Secka A."/>
            <person name="Antonio M."/>
            <person name="Oren A."/>
            <person name="Chaudhuri R.R."/>
            <person name="La Ragione R."/>
            <person name="Hildebrand F."/>
            <person name="Pallen M.J."/>
        </authorList>
    </citation>
    <scope>NUCLEOTIDE SEQUENCE</scope>
    <source>
        <strain evidence="7">CHK193-30670</strain>
    </source>
</reference>
<evidence type="ECO:0000313" key="7">
    <source>
        <dbReference type="EMBL" id="HIU40229.1"/>
    </source>
</evidence>
<organism evidence="7 8">
    <name type="scientific">Candidatus Aphodocola excrementigallinarum</name>
    <dbReference type="NCBI Taxonomy" id="2840670"/>
    <lineage>
        <taxon>Bacteria</taxon>
        <taxon>Bacillati</taxon>
        <taxon>Bacillota</taxon>
        <taxon>Bacilli</taxon>
        <taxon>Candidatus Aphodocola</taxon>
    </lineage>
</organism>
<evidence type="ECO:0000256" key="2">
    <source>
        <dbReference type="ARBA" id="ARBA00006706"/>
    </source>
</evidence>
<dbReference type="GO" id="GO:0046872">
    <property type="term" value="F:metal ion binding"/>
    <property type="evidence" value="ECO:0007669"/>
    <property type="project" value="UniProtKB-KW"/>
</dbReference>
<comment type="cofactor">
    <cofactor evidence="1">
        <name>Mg(2+)</name>
        <dbReference type="ChEBI" id="CHEBI:18420"/>
    </cofactor>
</comment>
<proteinExistence type="inferred from homology"/>
<accession>A0A9D1IQQ9</accession>